<dbReference type="Gene3D" id="2.40.50.320">
    <property type="entry name" value="Copper binding periplasmic protein CusF"/>
    <property type="match status" value="1"/>
</dbReference>
<dbReference type="eggNOG" id="COG5569">
    <property type="taxonomic scope" value="Bacteria"/>
</dbReference>
<name>B9JN93_RHIR8</name>
<evidence type="ECO:0000313" key="2">
    <source>
        <dbReference type="Proteomes" id="UP000001600"/>
    </source>
</evidence>
<organism evidence="1 2">
    <name type="scientific">Rhizobium rhizogenes (strain K84 / ATCC BAA-868)</name>
    <name type="common">Agrobacterium radiobacter</name>
    <dbReference type="NCBI Taxonomy" id="311403"/>
    <lineage>
        <taxon>Bacteria</taxon>
        <taxon>Pseudomonadati</taxon>
        <taxon>Pseudomonadota</taxon>
        <taxon>Alphaproteobacteria</taxon>
        <taxon>Hyphomicrobiales</taxon>
        <taxon>Rhizobiaceae</taxon>
        <taxon>Rhizobium/Agrobacterium group</taxon>
        <taxon>Rhizobium</taxon>
    </lineage>
</organism>
<dbReference type="HOGENOM" id="CLU_140852_1_2_5"/>
<dbReference type="InterPro" id="IPR021647">
    <property type="entry name" value="CusF_Ec"/>
</dbReference>
<evidence type="ECO:0000313" key="1">
    <source>
        <dbReference type="EMBL" id="ACM29024.1"/>
    </source>
</evidence>
<dbReference type="InterPro" id="IPR042230">
    <property type="entry name" value="CusF_sf"/>
</dbReference>
<dbReference type="Pfam" id="PF11604">
    <property type="entry name" value="CusF_Ec"/>
    <property type="match status" value="1"/>
</dbReference>
<sequence length="112" mass="12465">MAMSRSQGSNTQDWKDRTMNIAIRLTLVALLSLMAAFGVLAQEFTKGVVNKVDAKAKKVTIRHEDLKNLDMPAMTMVFRVEDPVLLQKFKEGAAIEFVAERVNGKLAVTQVK</sequence>
<accession>B9JN93</accession>
<gene>
    <name evidence="1" type="ordered locus">Arad_7551</name>
</gene>
<protein>
    <submittedName>
        <fullName evidence="1">Uncharacterized protein</fullName>
    </submittedName>
</protein>
<reference evidence="1 2" key="1">
    <citation type="journal article" date="2009" name="J. Bacteriol.">
        <title>Genome sequences of three Agrobacterium biovars help elucidate the evolution of multichromosome genomes in bacteria.</title>
        <authorList>
            <person name="Slater S.C."/>
            <person name="Goldman B.S."/>
            <person name="Goodner B."/>
            <person name="Setubal J.C."/>
            <person name="Farrand S.K."/>
            <person name="Nester E.W."/>
            <person name="Burr T.J."/>
            <person name="Banta L."/>
            <person name="Dickerman A.W."/>
            <person name="Paulsen I."/>
            <person name="Otten L."/>
            <person name="Suen G."/>
            <person name="Welch R."/>
            <person name="Almeida N.F."/>
            <person name="Arnold F."/>
            <person name="Burton O.T."/>
            <person name="Du Z."/>
            <person name="Ewing A."/>
            <person name="Godsy E."/>
            <person name="Heisel S."/>
            <person name="Houmiel K.L."/>
            <person name="Jhaveri J."/>
            <person name="Lu J."/>
            <person name="Miller N.M."/>
            <person name="Norton S."/>
            <person name="Chen Q."/>
            <person name="Phoolcharoen W."/>
            <person name="Ohlin V."/>
            <person name="Ondrusek D."/>
            <person name="Pride N."/>
            <person name="Stricklin S.L."/>
            <person name="Sun J."/>
            <person name="Wheeler C."/>
            <person name="Wilson L."/>
            <person name="Zhu H."/>
            <person name="Wood D.W."/>
        </authorList>
    </citation>
    <scope>NUCLEOTIDE SEQUENCE [LARGE SCALE GENOMIC DNA]</scope>
    <source>
        <strain evidence="2">K84 / ATCC BAA-868</strain>
    </source>
</reference>
<dbReference type="Proteomes" id="UP000001600">
    <property type="component" value="Chromosome 2"/>
</dbReference>
<dbReference type="EMBL" id="CP000629">
    <property type="protein sequence ID" value="ACM29024.1"/>
    <property type="molecule type" value="Genomic_DNA"/>
</dbReference>
<proteinExistence type="predicted"/>
<dbReference type="STRING" id="311403.Arad_7551"/>
<dbReference type="KEGG" id="ara:Arad_7551"/>
<dbReference type="AlphaFoldDB" id="B9JN93"/>